<evidence type="ECO:0000256" key="1">
    <source>
        <dbReference type="ARBA" id="ARBA00022490"/>
    </source>
</evidence>
<keyword evidence="6" id="KW-0742">SOS response</keyword>
<dbReference type="InterPro" id="IPR003395">
    <property type="entry name" value="RecF/RecN/SMC_N"/>
</dbReference>
<keyword evidence="6" id="KW-0234">DNA repair</keyword>
<dbReference type="Gene3D" id="1.20.1050.90">
    <property type="entry name" value="RecF/RecN/SMC, N-terminal domain"/>
    <property type="match status" value="1"/>
</dbReference>
<comment type="subcellular location">
    <subcellularLocation>
        <location evidence="6">Cytoplasm</location>
    </subcellularLocation>
</comment>
<dbReference type="HAMAP" id="MF_00365">
    <property type="entry name" value="RecF"/>
    <property type="match status" value="1"/>
</dbReference>
<evidence type="ECO:0000256" key="5">
    <source>
        <dbReference type="ARBA" id="ARBA00023125"/>
    </source>
</evidence>
<sequence length="370" mass="41297">MLLKHLAVAGFRNIGAVRISPGTGFNLLYGLNGQGKTNLLEAIYLLGSPRSFRTARLPELIGHDRQIAQIQGEVQSAGTLNRIRLTLEAAGRRVEVDGKGIQRASDLHGRLNAVVFSPDDTGMVRLGPDARRRYLDRAVYTGDIGYLHSWHGYHRILKQRNHLLKSADRTGLDTWTEQLAEAGAEVIERRLRYVAQLNGMLQRHYATISGEKETAGIGYQPEGVQAEEREIIRGQLLELFARHARSDERYGTTTAGPHRDDLMLCLDGRPLKSFGSQGQQKSFVLALKMAEVDNLQAIFQEPPLLLLDDMSSELDARRNKNLMDFLFSREIQVFITTTERSPALLGAAAHCAVFRVEDGNLTFEGNESHE</sequence>
<evidence type="ECO:0000259" key="7">
    <source>
        <dbReference type="Pfam" id="PF02463"/>
    </source>
</evidence>
<dbReference type="NCBIfam" id="TIGR00611">
    <property type="entry name" value="recf"/>
    <property type="match status" value="1"/>
</dbReference>
<keyword evidence="5 6" id="KW-0238">DNA-binding</keyword>
<keyword evidence="2 6" id="KW-0235">DNA replication</keyword>
<accession>A0A7J4ZUE7</accession>
<evidence type="ECO:0000256" key="2">
    <source>
        <dbReference type="ARBA" id="ARBA00022705"/>
    </source>
</evidence>
<dbReference type="GO" id="GO:0006302">
    <property type="term" value="P:double-strand break repair"/>
    <property type="evidence" value="ECO:0007669"/>
    <property type="project" value="TreeGrafter"/>
</dbReference>
<dbReference type="InterPro" id="IPR042174">
    <property type="entry name" value="RecF_2"/>
</dbReference>
<keyword evidence="6" id="KW-0227">DNA damage</keyword>
<reference evidence="8 9" key="1">
    <citation type="submission" date="2019-09" db="EMBL/GenBank/DDBJ databases">
        <title>Geobacter sp. Red96, a novel strain isolated from paddy soil.</title>
        <authorList>
            <person name="Xu Z."/>
            <person name="Masuda Y."/>
            <person name="Itoh H."/>
            <person name="Senoo K."/>
        </authorList>
    </citation>
    <scope>NUCLEOTIDE SEQUENCE [LARGE SCALE GENOMIC DNA]</scope>
    <source>
        <strain evidence="8 9">Red96</strain>
    </source>
</reference>
<dbReference type="PANTHER" id="PTHR32182">
    <property type="entry name" value="DNA REPLICATION AND REPAIR PROTEIN RECF"/>
    <property type="match status" value="1"/>
</dbReference>
<dbReference type="EMBL" id="VZQZ01000001">
    <property type="protein sequence ID" value="KAB0667152.1"/>
    <property type="molecule type" value="Genomic_DNA"/>
</dbReference>
<proteinExistence type="inferred from homology"/>
<dbReference type="SUPFAM" id="SSF52540">
    <property type="entry name" value="P-loop containing nucleoside triphosphate hydrolases"/>
    <property type="match status" value="1"/>
</dbReference>
<feature type="domain" description="RecF/RecN/SMC N-terminal" evidence="7">
    <location>
        <begin position="3"/>
        <end position="359"/>
    </location>
</feature>
<dbReference type="GO" id="GO:0000731">
    <property type="term" value="P:DNA synthesis involved in DNA repair"/>
    <property type="evidence" value="ECO:0007669"/>
    <property type="project" value="TreeGrafter"/>
</dbReference>
<dbReference type="Proteomes" id="UP000420562">
    <property type="component" value="Unassembled WGS sequence"/>
</dbReference>
<protein>
    <recommendedName>
        <fullName evidence="6">DNA replication and repair protein RecF</fullName>
    </recommendedName>
</protein>
<keyword evidence="1 6" id="KW-0963">Cytoplasm</keyword>
<dbReference type="GO" id="GO:0005524">
    <property type="term" value="F:ATP binding"/>
    <property type="evidence" value="ECO:0007669"/>
    <property type="project" value="UniProtKB-UniRule"/>
</dbReference>
<keyword evidence="3 6" id="KW-0547">Nucleotide-binding</keyword>
<dbReference type="GO" id="GO:0009432">
    <property type="term" value="P:SOS response"/>
    <property type="evidence" value="ECO:0007669"/>
    <property type="project" value="UniProtKB-UniRule"/>
</dbReference>
<evidence type="ECO:0000313" key="9">
    <source>
        <dbReference type="Proteomes" id="UP000420562"/>
    </source>
</evidence>
<gene>
    <name evidence="6 8" type="primary">recF</name>
    <name evidence="8" type="ORF">F6V25_00170</name>
</gene>
<comment type="function">
    <text evidence="6">The RecF protein is involved in DNA metabolism; it is required for DNA replication and normal SOS inducibility. RecF binds preferentially to single-stranded, linear DNA. It also seems to bind ATP.</text>
</comment>
<evidence type="ECO:0000256" key="6">
    <source>
        <dbReference type="HAMAP-Rule" id="MF_00365"/>
    </source>
</evidence>
<dbReference type="AlphaFoldDB" id="A0A7J4ZUE7"/>
<keyword evidence="9" id="KW-1185">Reference proteome</keyword>
<dbReference type="RefSeq" id="WP_151126113.1">
    <property type="nucleotide sequence ID" value="NZ_VZQZ01000001.1"/>
</dbReference>
<dbReference type="InterPro" id="IPR001238">
    <property type="entry name" value="DNA-binding_RecF"/>
</dbReference>
<evidence type="ECO:0000313" key="8">
    <source>
        <dbReference type="EMBL" id="KAB0667152.1"/>
    </source>
</evidence>
<feature type="binding site" evidence="6">
    <location>
        <begin position="30"/>
        <end position="37"/>
    </location>
    <ligand>
        <name>ATP</name>
        <dbReference type="ChEBI" id="CHEBI:30616"/>
    </ligand>
</feature>
<evidence type="ECO:0000256" key="4">
    <source>
        <dbReference type="ARBA" id="ARBA00022840"/>
    </source>
</evidence>
<dbReference type="Pfam" id="PF02463">
    <property type="entry name" value="SMC_N"/>
    <property type="match status" value="1"/>
</dbReference>
<dbReference type="PANTHER" id="PTHR32182:SF0">
    <property type="entry name" value="DNA REPLICATION AND REPAIR PROTEIN RECF"/>
    <property type="match status" value="1"/>
</dbReference>
<name>A0A7J4ZUE7_9BACT</name>
<comment type="similarity">
    <text evidence="6">Belongs to the RecF family.</text>
</comment>
<evidence type="ECO:0000256" key="3">
    <source>
        <dbReference type="ARBA" id="ARBA00022741"/>
    </source>
</evidence>
<dbReference type="Gene3D" id="3.40.50.300">
    <property type="entry name" value="P-loop containing nucleotide triphosphate hydrolases"/>
    <property type="match status" value="1"/>
</dbReference>
<dbReference type="GO" id="GO:0006260">
    <property type="term" value="P:DNA replication"/>
    <property type="evidence" value="ECO:0007669"/>
    <property type="project" value="UniProtKB-UniRule"/>
</dbReference>
<dbReference type="InterPro" id="IPR027417">
    <property type="entry name" value="P-loop_NTPase"/>
</dbReference>
<keyword evidence="4 6" id="KW-0067">ATP-binding</keyword>
<dbReference type="GO" id="GO:0003697">
    <property type="term" value="F:single-stranded DNA binding"/>
    <property type="evidence" value="ECO:0007669"/>
    <property type="project" value="UniProtKB-UniRule"/>
</dbReference>
<organism evidence="8 9">
    <name type="scientific">Oryzomonas japonica</name>
    <dbReference type="NCBI Taxonomy" id="2603858"/>
    <lineage>
        <taxon>Bacteria</taxon>
        <taxon>Pseudomonadati</taxon>
        <taxon>Thermodesulfobacteriota</taxon>
        <taxon>Desulfuromonadia</taxon>
        <taxon>Geobacterales</taxon>
        <taxon>Geobacteraceae</taxon>
        <taxon>Oryzomonas</taxon>
    </lineage>
</organism>
<dbReference type="GO" id="GO:0005737">
    <property type="term" value="C:cytoplasm"/>
    <property type="evidence" value="ECO:0007669"/>
    <property type="project" value="UniProtKB-SubCell"/>
</dbReference>
<comment type="caution">
    <text evidence="8">The sequence shown here is derived from an EMBL/GenBank/DDBJ whole genome shotgun (WGS) entry which is preliminary data.</text>
</comment>